<sequence>MESTNLTANAGSIPASLRKTYEEAGQGHVFRFVDAGKVTAQDANELVENLQHYDPHQVAALFNRSTKANSVADAAADEVTPLEEGVVHQLSETAPELKEKWLDLGLEAVSKGMAGALVLSGGQGTRLGFAGPKGIFSRCEFAKYRRWHRLAST</sequence>
<dbReference type="STRING" id="403677.D0P430"/>
<dbReference type="Proteomes" id="UP000006643">
    <property type="component" value="Unassembled WGS sequence"/>
</dbReference>
<dbReference type="PANTHER" id="PTHR11952">
    <property type="entry name" value="UDP- GLUCOSE PYROPHOSPHORYLASE"/>
    <property type="match status" value="1"/>
</dbReference>
<evidence type="ECO:0000313" key="3">
    <source>
        <dbReference type="Proteomes" id="UP000006643"/>
    </source>
</evidence>
<dbReference type="Gene3D" id="3.90.550.10">
    <property type="entry name" value="Spore Coat Polysaccharide Biosynthesis Protein SpsA, Chain A"/>
    <property type="match status" value="1"/>
</dbReference>
<dbReference type="GO" id="GO:0006048">
    <property type="term" value="P:UDP-N-acetylglucosamine biosynthetic process"/>
    <property type="evidence" value="ECO:0007669"/>
    <property type="project" value="TreeGrafter"/>
</dbReference>
<comment type="similarity">
    <text evidence="1">Belongs to the UDPGP type 1 family.</text>
</comment>
<dbReference type="KEGG" id="pif:PITG_21425"/>
<dbReference type="GO" id="GO:0003977">
    <property type="term" value="F:UDP-N-acetylglucosamine diphosphorylase activity"/>
    <property type="evidence" value="ECO:0007669"/>
    <property type="project" value="TreeGrafter"/>
</dbReference>
<dbReference type="AlphaFoldDB" id="D0P430"/>
<accession>D0P430</accession>
<dbReference type="eggNOG" id="KOG2388">
    <property type="taxonomic scope" value="Eukaryota"/>
</dbReference>
<gene>
    <name evidence="2" type="ORF">PITG_21425</name>
</gene>
<dbReference type="HOGENOM" id="CLU_147638_0_0_1"/>
<organism evidence="2 3">
    <name type="scientific">Phytophthora infestans (strain T30-4)</name>
    <name type="common">Potato late blight agent</name>
    <dbReference type="NCBI Taxonomy" id="403677"/>
    <lineage>
        <taxon>Eukaryota</taxon>
        <taxon>Sar</taxon>
        <taxon>Stramenopiles</taxon>
        <taxon>Oomycota</taxon>
        <taxon>Peronosporomycetes</taxon>
        <taxon>Peronosporales</taxon>
        <taxon>Peronosporaceae</taxon>
        <taxon>Phytophthora</taxon>
    </lineage>
</organism>
<dbReference type="GeneID" id="9472393"/>
<dbReference type="InParanoid" id="D0P430"/>
<evidence type="ECO:0008006" key="4">
    <source>
        <dbReference type="Google" id="ProtNLM"/>
    </source>
</evidence>
<evidence type="ECO:0000313" key="2">
    <source>
        <dbReference type="EMBL" id="EEY62764.1"/>
    </source>
</evidence>
<proteinExistence type="inferred from homology"/>
<dbReference type="PANTHER" id="PTHR11952:SF2">
    <property type="entry name" value="LD24639P"/>
    <property type="match status" value="1"/>
</dbReference>
<dbReference type="OrthoDB" id="532420at2759"/>
<dbReference type="EMBL" id="DS028474">
    <property type="protein sequence ID" value="EEY62764.1"/>
    <property type="molecule type" value="Genomic_DNA"/>
</dbReference>
<dbReference type="SUPFAM" id="SSF53448">
    <property type="entry name" value="Nucleotide-diphospho-sugar transferases"/>
    <property type="match status" value="1"/>
</dbReference>
<dbReference type="VEuPathDB" id="FungiDB:PITG_21425"/>
<dbReference type="RefSeq" id="XP_002894943.1">
    <property type="nucleotide sequence ID" value="XM_002894897.1"/>
</dbReference>
<keyword evidence="3" id="KW-1185">Reference proteome</keyword>
<protein>
    <recommendedName>
        <fullName evidence="4">UDP-N-acetylglucosamine pyrophosphorylase</fullName>
    </recommendedName>
</protein>
<reference evidence="3" key="1">
    <citation type="journal article" date="2009" name="Nature">
        <title>Genome sequence and analysis of the Irish potato famine pathogen Phytophthora infestans.</title>
        <authorList>
            <consortium name="The Broad Institute Genome Sequencing Platform"/>
            <person name="Haas B.J."/>
            <person name="Kamoun S."/>
            <person name="Zody M.C."/>
            <person name="Jiang R.H."/>
            <person name="Handsaker R.E."/>
            <person name="Cano L.M."/>
            <person name="Grabherr M."/>
            <person name="Kodira C.D."/>
            <person name="Raffaele S."/>
            <person name="Torto-Alalibo T."/>
            <person name="Bozkurt T.O."/>
            <person name="Ah-Fong A.M."/>
            <person name="Alvarado L."/>
            <person name="Anderson V.L."/>
            <person name="Armstrong M.R."/>
            <person name="Avrova A."/>
            <person name="Baxter L."/>
            <person name="Beynon J."/>
            <person name="Boevink P.C."/>
            <person name="Bollmann S.R."/>
            <person name="Bos J.I."/>
            <person name="Bulone V."/>
            <person name="Cai G."/>
            <person name="Cakir C."/>
            <person name="Carrington J.C."/>
            <person name="Chawner M."/>
            <person name="Conti L."/>
            <person name="Costanzo S."/>
            <person name="Ewan R."/>
            <person name="Fahlgren N."/>
            <person name="Fischbach M.A."/>
            <person name="Fugelstad J."/>
            <person name="Gilroy E.M."/>
            <person name="Gnerre S."/>
            <person name="Green P.J."/>
            <person name="Grenville-Briggs L.J."/>
            <person name="Griffith J."/>
            <person name="Grunwald N.J."/>
            <person name="Horn K."/>
            <person name="Horner N.R."/>
            <person name="Hu C.H."/>
            <person name="Huitema E."/>
            <person name="Jeong D.H."/>
            <person name="Jones A.M."/>
            <person name="Jones J.D."/>
            <person name="Jones R.W."/>
            <person name="Karlsson E.K."/>
            <person name="Kunjeti S.G."/>
            <person name="Lamour K."/>
            <person name="Liu Z."/>
            <person name="Ma L."/>
            <person name="Maclean D."/>
            <person name="Chibucos M.C."/>
            <person name="McDonald H."/>
            <person name="McWalters J."/>
            <person name="Meijer H.J."/>
            <person name="Morgan W."/>
            <person name="Morris P.F."/>
            <person name="Munro C.A."/>
            <person name="O'Neill K."/>
            <person name="Ospina-Giraldo M."/>
            <person name="Pinzon A."/>
            <person name="Pritchard L."/>
            <person name="Ramsahoye B."/>
            <person name="Ren Q."/>
            <person name="Restrepo S."/>
            <person name="Roy S."/>
            <person name="Sadanandom A."/>
            <person name="Savidor A."/>
            <person name="Schornack S."/>
            <person name="Schwartz D.C."/>
            <person name="Schumann U.D."/>
            <person name="Schwessinger B."/>
            <person name="Seyer L."/>
            <person name="Sharpe T."/>
            <person name="Silvar C."/>
            <person name="Song J."/>
            <person name="Studholme D.J."/>
            <person name="Sykes S."/>
            <person name="Thines M."/>
            <person name="van de Vondervoort P.J."/>
            <person name="Phuntumart V."/>
            <person name="Wawra S."/>
            <person name="Weide R."/>
            <person name="Win J."/>
            <person name="Young C."/>
            <person name="Zhou S."/>
            <person name="Fry W."/>
            <person name="Meyers B.C."/>
            <person name="van West P."/>
            <person name="Ristaino J."/>
            <person name="Govers F."/>
            <person name="Birch P.R."/>
            <person name="Whisson S.C."/>
            <person name="Judelson H.S."/>
            <person name="Nusbaum C."/>
        </authorList>
    </citation>
    <scope>NUCLEOTIDE SEQUENCE [LARGE SCALE GENOMIC DNA]</scope>
    <source>
        <strain evidence="3">T30-4</strain>
    </source>
</reference>
<evidence type="ECO:0000256" key="1">
    <source>
        <dbReference type="ARBA" id="ARBA00010401"/>
    </source>
</evidence>
<dbReference type="InterPro" id="IPR029044">
    <property type="entry name" value="Nucleotide-diphossugar_trans"/>
</dbReference>
<dbReference type="InterPro" id="IPR039741">
    <property type="entry name" value="UDP-sugar_pyrophosphorylase"/>
</dbReference>
<name>D0P430_PHYIT</name>